<dbReference type="RefSeq" id="WP_036866118.1">
    <property type="nucleotide sequence ID" value="NZ_JRNS01000474.1"/>
</dbReference>
<gene>
    <name evidence="1" type="ORF">HMPREF0661_10170</name>
</gene>
<accession>A0A096ACK3</accession>
<dbReference type="InterPro" id="IPR032315">
    <property type="entry name" value="DUF4846"/>
</dbReference>
<evidence type="ECO:0000313" key="2">
    <source>
        <dbReference type="Proteomes" id="UP000029578"/>
    </source>
</evidence>
<dbReference type="Proteomes" id="UP000029578">
    <property type="component" value="Unassembled WGS sequence"/>
</dbReference>
<reference evidence="1 2" key="1">
    <citation type="submission" date="2014-07" db="EMBL/GenBank/DDBJ databases">
        <authorList>
            <person name="McCorrison J."/>
            <person name="Sanka R."/>
            <person name="Torralba M."/>
            <person name="Gillis M."/>
            <person name="Haft D.H."/>
            <person name="Methe B."/>
            <person name="Sutton G."/>
            <person name="Nelson K.E."/>
        </authorList>
    </citation>
    <scope>NUCLEOTIDE SEQUENCE [LARGE SCALE GENOMIC DNA]</scope>
    <source>
        <strain evidence="1 2">DNF00666</strain>
    </source>
</reference>
<evidence type="ECO:0008006" key="3">
    <source>
        <dbReference type="Google" id="ProtNLM"/>
    </source>
</evidence>
<organism evidence="1 2">
    <name type="scientific">Prevotella melaninogenica DNF00666</name>
    <dbReference type="NCBI Taxonomy" id="1401073"/>
    <lineage>
        <taxon>Bacteria</taxon>
        <taxon>Pseudomonadati</taxon>
        <taxon>Bacteroidota</taxon>
        <taxon>Bacteroidia</taxon>
        <taxon>Bacteroidales</taxon>
        <taxon>Prevotellaceae</taxon>
        <taxon>Prevotella</taxon>
    </lineage>
</organism>
<dbReference type="AlphaFoldDB" id="A0A096ACK3"/>
<dbReference type="Pfam" id="PF16138">
    <property type="entry name" value="DUF4846"/>
    <property type="match status" value="1"/>
</dbReference>
<proteinExistence type="predicted"/>
<comment type="caution">
    <text evidence="1">The sequence shown here is derived from an EMBL/GenBank/DDBJ whole genome shotgun (WGS) entry which is preliminary data.</text>
</comment>
<name>A0A096ACK3_9BACT</name>
<sequence>MKTTYTIPIILAAFLLSCTGKTNGQSKQSAEKTLTIEQAATAKKQLLAPPPNYKKVKLTEGTFGSFLRNLPLKPVGSDLHYYNGSIKRRNYTGAVVDIDFGHGEVEQCADAVIYLRALWLWQTKHYDKIHFNFTNGFRADYARCAKGERIHIDKKTWRCWYSKDTAADYSYKTFRKYLNLVFTYAGTASLEKELTTITGKELQVGDVIINGGHPGHTIIVVDKAVNKKGEAVYLLAQGYTPAQEIEIFNQWFSINPQIKYLDTPDWYFRGNYAKRF</sequence>
<evidence type="ECO:0000313" key="1">
    <source>
        <dbReference type="EMBL" id="KGF44803.1"/>
    </source>
</evidence>
<dbReference type="PROSITE" id="PS51257">
    <property type="entry name" value="PROKAR_LIPOPROTEIN"/>
    <property type="match status" value="1"/>
</dbReference>
<dbReference type="EMBL" id="JRNS01000474">
    <property type="protein sequence ID" value="KGF44803.1"/>
    <property type="molecule type" value="Genomic_DNA"/>
</dbReference>
<protein>
    <recommendedName>
        <fullName evidence="3">Lipoprotein</fullName>
    </recommendedName>
</protein>